<dbReference type="PROSITE" id="PS50195">
    <property type="entry name" value="PX"/>
    <property type="match status" value="1"/>
</dbReference>
<evidence type="ECO:0000256" key="4">
    <source>
        <dbReference type="ARBA" id="ARBA00022448"/>
    </source>
</evidence>
<dbReference type="FunFam" id="1.20.80.60:FF:000001">
    <property type="entry name" value="Sorting nexin-17 isoform1"/>
    <property type="match status" value="1"/>
</dbReference>
<name>A0A8D8QN04_9HEMI</name>
<dbReference type="GO" id="GO:0032456">
    <property type="term" value="P:endocytic recycling"/>
    <property type="evidence" value="ECO:0007669"/>
    <property type="project" value="TreeGrafter"/>
</dbReference>
<proteinExistence type="inferred from homology"/>
<evidence type="ECO:0000256" key="3">
    <source>
        <dbReference type="ARBA" id="ARBA00010883"/>
    </source>
</evidence>
<dbReference type="AlphaFoldDB" id="A0A8D8QN04"/>
<dbReference type="FunFam" id="2.30.29.30:FF:000145">
    <property type="entry name" value="Sorting nexin-17 isoform1"/>
    <property type="match status" value="1"/>
</dbReference>
<evidence type="ECO:0000256" key="10">
    <source>
        <dbReference type="ARBA" id="ARBA00023329"/>
    </source>
</evidence>
<dbReference type="Gene3D" id="2.30.29.30">
    <property type="entry name" value="Pleckstrin-homology domain (PH domain)/Phosphotyrosine-binding domain (PTB)"/>
    <property type="match status" value="1"/>
</dbReference>
<evidence type="ECO:0000256" key="8">
    <source>
        <dbReference type="ARBA" id="ARBA00023121"/>
    </source>
</evidence>
<dbReference type="SUPFAM" id="SSF64268">
    <property type="entry name" value="PX domain"/>
    <property type="match status" value="1"/>
</dbReference>
<keyword evidence="4" id="KW-0813">Transport</keyword>
<feature type="region of interest" description="Disordered" evidence="11">
    <location>
        <begin position="411"/>
        <end position="450"/>
    </location>
</feature>
<dbReference type="CDD" id="cd13337">
    <property type="entry name" value="FERM-like_C_SNX17"/>
    <property type="match status" value="1"/>
</dbReference>
<dbReference type="GO" id="GO:0005769">
    <property type="term" value="C:early endosome"/>
    <property type="evidence" value="ECO:0007669"/>
    <property type="project" value="UniProtKB-SubCell"/>
</dbReference>
<keyword evidence="10" id="KW-0968">Cytoplasmic vesicle</keyword>
<dbReference type="GO" id="GO:0030659">
    <property type="term" value="C:cytoplasmic vesicle membrane"/>
    <property type="evidence" value="ECO:0007669"/>
    <property type="project" value="UniProtKB-SubCell"/>
</dbReference>
<evidence type="ECO:0000256" key="9">
    <source>
        <dbReference type="ARBA" id="ARBA00023136"/>
    </source>
</evidence>
<feature type="compositionally biased region" description="Low complexity" evidence="11">
    <location>
        <begin position="413"/>
        <end position="450"/>
    </location>
</feature>
<dbReference type="Pfam" id="PF00787">
    <property type="entry name" value="PX"/>
    <property type="match status" value="1"/>
</dbReference>
<feature type="domain" description="PX" evidence="12">
    <location>
        <begin position="1"/>
        <end position="107"/>
    </location>
</feature>
<evidence type="ECO:0000256" key="1">
    <source>
        <dbReference type="ARBA" id="ARBA00004180"/>
    </source>
</evidence>
<dbReference type="GO" id="GO:0035091">
    <property type="term" value="F:phosphatidylinositol binding"/>
    <property type="evidence" value="ECO:0007669"/>
    <property type="project" value="InterPro"/>
</dbReference>
<reference evidence="13" key="1">
    <citation type="submission" date="2021-05" db="EMBL/GenBank/DDBJ databases">
        <authorList>
            <person name="Alioto T."/>
            <person name="Alioto T."/>
            <person name="Gomez Garrido J."/>
        </authorList>
    </citation>
    <scope>NUCLEOTIDE SEQUENCE</scope>
</reference>
<keyword evidence="5" id="KW-0963">Cytoplasm</keyword>
<dbReference type="SMART" id="SM00312">
    <property type="entry name" value="PX"/>
    <property type="match status" value="1"/>
</dbReference>
<dbReference type="InterPro" id="IPR048767">
    <property type="entry name" value="SNX17-31_FERM_F2"/>
</dbReference>
<dbReference type="FunFam" id="3.30.1520.10:FF:000008">
    <property type="entry name" value="Sorting nexin-17 isoform1"/>
    <property type="match status" value="1"/>
</dbReference>
<evidence type="ECO:0000256" key="5">
    <source>
        <dbReference type="ARBA" id="ARBA00022490"/>
    </source>
</evidence>
<dbReference type="CDD" id="cd16121">
    <property type="entry name" value="FERM_F1_SNX17"/>
    <property type="match status" value="1"/>
</dbReference>
<dbReference type="InterPro" id="IPR040842">
    <property type="entry name" value="SNX17/31_FERM"/>
</dbReference>
<keyword evidence="9" id="KW-0472">Membrane</keyword>
<evidence type="ECO:0000256" key="6">
    <source>
        <dbReference type="ARBA" id="ARBA00022753"/>
    </source>
</evidence>
<sequence length="476" mass="54431">MHFSIPDTQQLSDDSGKYTGYNLHLNGEYHCTLRYKQLHNFNEQLRKLYGSENVPLFPPKKLFPLSMVQIDERRAHLEKYMQSVAQSNLLRNCEVVVSFLQLAQQESYGEEIHDVSLDIYLMNNVQTTITVSSNDSYTVVLERVCNELCLPNTYTYYFALFLVSCSNDNHLSIIRKLQPYECPYISQKTIPGSLRLYLMKNYWDLDYDLELMTDPVGLGILYAQAVSDVRRECIVVHQDTRTILNQLEASGAKKEYVDLARKLKYYGFLEFEPCTCDFPKPNTRVVVNIGMREINFRIRSTDGEIREGTFKVTRMRCWKITINKEEDTNDMNGVDGSHHNASSSTTQLAFEYLLAKNKLQWITIQSEQAILMSNLLQSIIDELVLKKSHQEDDSRSGRLSNGNSFYYMKRDGSSQITSPSISSTELDSNSSNGSNESRNSLGRRSSSKLSAVGMRVMGKSPFVENDAFEGIGDDDL</sequence>
<dbReference type="InterPro" id="IPR048763">
    <property type="entry name" value="SNX17-31_FERM_F1"/>
</dbReference>
<dbReference type="CDD" id="cd06885">
    <property type="entry name" value="PX_SNX17_31"/>
    <property type="match status" value="1"/>
</dbReference>
<dbReference type="Gene3D" id="3.10.20.90">
    <property type="entry name" value="Phosphatidylinositol 3-kinase Catalytic Subunit, Chain A, domain 1"/>
    <property type="match status" value="1"/>
</dbReference>
<dbReference type="InterPro" id="IPR028666">
    <property type="entry name" value="SNX17_FERM_N"/>
</dbReference>
<dbReference type="PANTHER" id="PTHR12431">
    <property type="entry name" value="SORTING NEXIN 17 AND 27"/>
    <property type="match status" value="1"/>
</dbReference>
<dbReference type="InterPro" id="IPR001683">
    <property type="entry name" value="PX_dom"/>
</dbReference>
<dbReference type="Gene3D" id="1.20.80.60">
    <property type="match status" value="1"/>
</dbReference>
<dbReference type="EMBL" id="HBUF01088678">
    <property type="protein sequence ID" value="CAG6635020.1"/>
    <property type="molecule type" value="Transcribed_RNA"/>
</dbReference>
<evidence type="ECO:0000256" key="2">
    <source>
        <dbReference type="ARBA" id="ARBA00004412"/>
    </source>
</evidence>
<dbReference type="Pfam" id="PF18116">
    <property type="entry name" value="SNX17_FERM_C"/>
    <property type="match status" value="1"/>
</dbReference>
<evidence type="ECO:0000259" key="12">
    <source>
        <dbReference type="PROSITE" id="PS50195"/>
    </source>
</evidence>
<dbReference type="Pfam" id="PF21273">
    <property type="entry name" value="SNX17-27-31_F1_FERM"/>
    <property type="match status" value="1"/>
</dbReference>
<keyword evidence="8" id="KW-0446">Lipid-binding</keyword>
<dbReference type="InterPro" id="IPR011993">
    <property type="entry name" value="PH-like_dom_sf"/>
</dbReference>
<dbReference type="GO" id="GO:0006886">
    <property type="term" value="P:intracellular protein transport"/>
    <property type="evidence" value="ECO:0007669"/>
    <property type="project" value="TreeGrafter"/>
</dbReference>
<evidence type="ECO:0000256" key="7">
    <source>
        <dbReference type="ARBA" id="ARBA00022927"/>
    </source>
</evidence>
<keyword evidence="7" id="KW-0653">Protein transport</keyword>
<evidence type="ECO:0000256" key="11">
    <source>
        <dbReference type="SAM" id="MobiDB-lite"/>
    </source>
</evidence>
<comment type="subcellular location">
    <subcellularLocation>
        <location evidence="1">Cytoplasmic vesicle membrane</location>
        <topology evidence="1">Peripheral membrane protein</topology>
        <orientation evidence="1">Cytoplasmic side</orientation>
    </subcellularLocation>
    <subcellularLocation>
        <location evidence="2">Early endosome</location>
    </subcellularLocation>
</comment>
<keyword evidence="6" id="KW-0967">Endosome</keyword>
<dbReference type="Pfam" id="PF21271">
    <property type="entry name" value="SNX17-31_F2_FERM"/>
    <property type="match status" value="1"/>
</dbReference>
<comment type="similarity">
    <text evidence="3">Belongs to the sorting nexin family.</text>
</comment>
<dbReference type="InterPro" id="IPR036871">
    <property type="entry name" value="PX_dom_sf"/>
</dbReference>
<accession>A0A8D8QN04</accession>
<organism evidence="13">
    <name type="scientific">Cacopsylla melanoneura</name>
    <dbReference type="NCBI Taxonomy" id="428564"/>
    <lineage>
        <taxon>Eukaryota</taxon>
        <taxon>Metazoa</taxon>
        <taxon>Ecdysozoa</taxon>
        <taxon>Arthropoda</taxon>
        <taxon>Hexapoda</taxon>
        <taxon>Insecta</taxon>
        <taxon>Pterygota</taxon>
        <taxon>Neoptera</taxon>
        <taxon>Paraneoptera</taxon>
        <taxon>Hemiptera</taxon>
        <taxon>Sternorrhyncha</taxon>
        <taxon>Psylloidea</taxon>
        <taxon>Psyllidae</taxon>
        <taxon>Psyllinae</taxon>
        <taxon>Cacopsylla</taxon>
    </lineage>
</organism>
<protein>
    <submittedName>
        <fullName evidence="13">Sorting nexin-17</fullName>
    </submittedName>
</protein>
<dbReference type="Gene3D" id="3.30.1520.10">
    <property type="entry name" value="Phox-like domain"/>
    <property type="match status" value="1"/>
</dbReference>
<dbReference type="InterPro" id="IPR037836">
    <property type="entry name" value="SNX17_FERM-like_dom"/>
</dbReference>
<evidence type="ECO:0000313" key="13">
    <source>
        <dbReference type="EMBL" id="CAG6635020.1"/>
    </source>
</evidence>
<dbReference type="PANTHER" id="PTHR12431:SF14">
    <property type="entry name" value="LD15323P"/>
    <property type="match status" value="1"/>
</dbReference>